<dbReference type="Pfam" id="PF00354">
    <property type="entry name" value="Pentaxin"/>
    <property type="match status" value="1"/>
</dbReference>
<reference evidence="10" key="1">
    <citation type="submission" date="2022-02" db="EMBL/GenBank/DDBJ databases">
        <title>Atlantic sturgeon de novo genome assembly.</title>
        <authorList>
            <person name="Stock M."/>
            <person name="Klopp C."/>
            <person name="Guiguen Y."/>
            <person name="Cabau C."/>
            <person name="Parinello H."/>
            <person name="Santidrian Yebra-Pimentel E."/>
            <person name="Kuhl H."/>
            <person name="Dirks R.P."/>
            <person name="Guessner J."/>
            <person name="Wuertz S."/>
            <person name="Du K."/>
            <person name="Schartl M."/>
        </authorList>
    </citation>
    <scope>NUCLEOTIDE SEQUENCE</scope>
    <source>
        <strain evidence="10">STURGEONOMICS-FGT-2020</strain>
        <tissue evidence="10">Whole blood</tissue>
    </source>
</reference>
<evidence type="ECO:0000313" key="10">
    <source>
        <dbReference type="EMBL" id="KAK1162984.1"/>
    </source>
</evidence>
<feature type="chain" id="PRO_5042189686" evidence="8">
    <location>
        <begin position="25"/>
        <end position="527"/>
    </location>
</feature>
<dbReference type="InterPro" id="IPR013320">
    <property type="entry name" value="ConA-like_dom_sf"/>
</dbReference>
<keyword evidence="3" id="KW-0106">Calcium</keyword>
<evidence type="ECO:0000259" key="9">
    <source>
        <dbReference type="PROSITE" id="PS51828"/>
    </source>
</evidence>
<organism evidence="10 11">
    <name type="scientific">Acipenser oxyrinchus oxyrinchus</name>
    <dbReference type="NCBI Taxonomy" id="40147"/>
    <lineage>
        <taxon>Eukaryota</taxon>
        <taxon>Metazoa</taxon>
        <taxon>Chordata</taxon>
        <taxon>Craniata</taxon>
        <taxon>Vertebrata</taxon>
        <taxon>Euteleostomi</taxon>
        <taxon>Actinopterygii</taxon>
        <taxon>Chondrostei</taxon>
        <taxon>Acipenseriformes</taxon>
        <taxon>Acipenseridae</taxon>
        <taxon>Acipenser</taxon>
    </lineage>
</organism>
<comment type="caution">
    <text evidence="6">Lacks conserved residue(s) required for the propagation of feature annotation.</text>
</comment>
<feature type="compositionally biased region" description="Basic residues" evidence="7">
    <location>
        <begin position="244"/>
        <end position="255"/>
    </location>
</feature>
<keyword evidence="4" id="KW-1015">Disulfide bond</keyword>
<dbReference type="PANTHER" id="PTHR19277:SF122">
    <property type="entry name" value="PENTRAXIN-4"/>
    <property type="match status" value="1"/>
</dbReference>
<dbReference type="InterPro" id="IPR051360">
    <property type="entry name" value="Neuronal_Pentraxin_Related"/>
</dbReference>
<evidence type="ECO:0000256" key="2">
    <source>
        <dbReference type="ARBA" id="ARBA00022723"/>
    </source>
</evidence>
<feature type="region of interest" description="Disordered" evidence="7">
    <location>
        <begin position="190"/>
        <end position="310"/>
    </location>
</feature>
<dbReference type="EMBL" id="JAGXEW010000016">
    <property type="protein sequence ID" value="KAK1162984.1"/>
    <property type="molecule type" value="Genomic_DNA"/>
</dbReference>
<dbReference type="AlphaFoldDB" id="A0AAD8D632"/>
<accession>A0AAD8D632</accession>
<evidence type="ECO:0000256" key="1">
    <source>
        <dbReference type="ARBA" id="ARBA00001913"/>
    </source>
</evidence>
<keyword evidence="11" id="KW-1185">Reference proteome</keyword>
<proteinExistence type="predicted"/>
<dbReference type="Gene3D" id="2.60.120.200">
    <property type="match status" value="1"/>
</dbReference>
<feature type="region of interest" description="Disordered" evidence="7">
    <location>
        <begin position="152"/>
        <end position="177"/>
    </location>
</feature>
<feature type="signal peptide" evidence="8">
    <location>
        <begin position="1"/>
        <end position="24"/>
    </location>
</feature>
<keyword evidence="8" id="KW-0732">Signal</keyword>
<dbReference type="SUPFAM" id="SSF49899">
    <property type="entry name" value="Concanavalin A-like lectins/glucanases"/>
    <property type="match status" value="1"/>
</dbReference>
<comment type="cofactor">
    <cofactor evidence="1">
        <name>Ca(2+)</name>
        <dbReference type="ChEBI" id="CHEBI:29108"/>
    </cofactor>
</comment>
<dbReference type="PANTHER" id="PTHR19277">
    <property type="entry name" value="PENTRAXIN"/>
    <property type="match status" value="1"/>
</dbReference>
<keyword evidence="5" id="KW-0325">Glycoprotein</keyword>
<gene>
    <name evidence="10" type="primary">PTX4</name>
    <name evidence="10" type="ORF">AOXY_G18007</name>
</gene>
<dbReference type="GO" id="GO:0046872">
    <property type="term" value="F:metal ion binding"/>
    <property type="evidence" value="ECO:0007669"/>
    <property type="project" value="UniProtKB-KW"/>
</dbReference>
<feature type="compositionally biased region" description="Polar residues" evidence="7">
    <location>
        <begin position="152"/>
        <end position="166"/>
    </location>
</feature>
<evidence type="ECO:0000256" key="3">
    <source>
        <dbReference type="ARBA" id="ARBA00022837"/>
    </source>
</evidence>
<name>A0AAD8D632_ACIOX</name>
<evidence type="ECO:0000313" key="11">
    <source>
        <dbReference type="Proteomes" id="UP001230051"/>
    </source>
</evidence>
<dbReference type="InterPro" id="IPR001759">
    <property type="entry name" value="PTX_dom"/>
</dbReference>
<dbReference type="SMART" id="SM00159">
    <property type="entry name" value="PTX"/>
    <property type="match status" value="1"/>
</dbReference>
<feature type="domain" description="Pentraxin (PTX)" evidence="9">
    <location>
        <begin position="317"/>
        <end position="522"/>
    </location>
</feature>
<dbReference type="PROSITE" id="PS51828">
    <property type="entry name" value="PTX_2"/>
    <property type="match status" value="1"/>
</dbReference>
<feature type="compositionally biased region" description="Polar residues" evidence="7">
    <location>
        <begin position="195"/>
        <end position="221"/>
    </location>
</feature>
<comment type="caution">
    <text evidence="10">The sequence shown here is derived from an EMBL/GenBank/DDBJ whole genome shotgun (WGS) entry which is preliminary data.</text>
</comment>
<evidence type="ECO:0000256" key="7">
    <source>
        <dbReference type="SAM" id="MobiDB-lite"/>
    </source>
</evidence>
<evidence type="ECO:0000256" key="8">
    <source>
        <dbReference type="SAM" id="SignalP"/>
    </source>
</evidence>
<sequence>MPSCGMMAWLLLLLTCLCAQRGSGQQAGQAEAGTRKPFFERLRRLEEQFRRFQELTLTRLQGIADNYNISYDIEERFQLLTDQYTNISQAITGFHATAASDLNSLKFWTKKLQKKSKKLDLKVTALEKALNEKNKQTLRDNKERDAVLSSLTQELQDQRGQLSSLSSDRDQARAGLQGLQDALRSQEAKVERFEQQVSSALPNEALSSSEPSAQHSSNQTPEGKATETQDTDGEQQQQQQQQKPGKKLQVKHFKGRQLQERQTPRTPVLRPQPVKETQVNQPLQQTQGLPPPLQRHKIPRQQQQQEPPKKAGTICNVKSMLVFPNASTENYVTFTKGFPAELHELSVCTWLRTGAGYLGTLLSYATDENDNKLVLHGRNSSAPQSSMHFVIGDPAFRELPVGPLLDRGWHHLCVIWSSIEGKYWYYVDRRLSAAGSKFQKGYEVPAGGSLVLGQEQDSVGGGFDVAESFVGSLAGFTAWNRALTPGEVSGIATGKGLPRGTVFTLDDIAAVHGDVQRLDCGCLEHCV</sequence>
<evidence type="ECO:0000256" key="6">
    <source>
        <dbReference type="PROSITE-ProRule" id="PRU01172"/>
    </source>
</evidence>
<keyword evidence="2" id="KW-0479">Metal-binding</keyword>
<evidence type="ECO:0000256" key="4">
    <source>
        <dbReference type="ARBA" id="ARBA00023157"/>
    </source>
</evidence>
<dbReference type="Proteomes" id="UP001230051">
    <property type="component" value="Unassembled WGS sequence"/>
</dbReference>
<protein>
    <submittedName>
        <fullName evidence="10">Pentraxin-4-like</fullName>
    </submittedName>
</protein>
<evidence type="ECO:0000256" key="5">
    <source>
        <dbReference type="ARBA" id="ARBA00023180"/>
    </source>
</evidence>
<dbReference type="PRINTS" id="PR00895">
    <property type="entry name" value="PENTAXIN"/>
</dbReference>